<reference evidence="2" key="1">
    <citation type="submission" date="2021-01" db="EMBL/GenBank/DDBJ databases">
        <title>Whole genome shotgun sequence of Rhizocola hellebori NBRC 109834.</title>
        <authorList>
            <person name="Komaki H."/>
            <person name="Tamura T."/>
        </authorList>
    </citation>
    <scope>NUCLEOTIDE SEQUENCE</scope>
    <source>
        <strain evidence="2">NBRC 109834</strain>
    </source>
</reference>
<comment type="caution">
    <text evidence="2">The sequence shown here is derived from an EMBL/GenBank/DDBJ whole genome shotgun (WGS) entry which is preliminary data.</text>
</comment>
<keyword evidence="3" id="KW-1185">Reference proteome</keyword>
<dbReference type="Proteomes" id="UP000612899">
    <property type="component" value="Unassembled WGS sequence"/>
</dbReference>
<evidence type="ECO:0000256" key="1">
    <source>
        <dbReference type="SAM" id="Phobius"/>
    </source>
</evidence>
<keyword evidence="1" id="KW-1133">Transmembrane helix</keyword>
<dbReference type="AlphaFoldDB" id="A0A8J3Q4A2"/>
<feature type="transmembrane region" description="Helical" evidence="1">
    <location>
        <begin position="40"/>
        <end position="64"/>
    </location>
</feature>
<proteinExistence type="predicted"/>
<dbReference type="EMBL" id="BONY01000007">
    <property type="protein sequence ID" value="GIH03421.1"/>
    <property type="molecule type" value="Genomic_DNA"/>
</dbReference>
<keyword evidence="1" id="KW-0472">Membrane</keyword>
<gene>
    <name evidence="2" type="ORF">Rhe02_14880</name>
</gene>
<evidence type="ECO:0000313" key="3">
    <source>
        <dbReference type="Proteomes" id="UP000612899"/>
    </source>
</evidence>
<accession>A0A8J3Q4A2</accession>
<sequence length="68" mass="7627">MVAKERTRTRRARVEPFGAIVTDLPLERQRELFPRTARSGAFAVMWSLLLTLLVVLGALVAYHLSSST</sequence>
<protein>
    <submittedName>
        <fullName evidence="2">Uncharacterized protein</fullName>
    </submittedName>
</protein>
<keyword evidence="1" id="KW-0812">Transmembrane</keyword>
<name>A0A8J3Q4A2_9ACTN</name>
<evidence type="ECO:0000313" key="2">
    <source>
        <dbReference type="EMBL" id="GIH03421.1"/>
    </source>
</evidence>
<organism evidence="2 3">
    <name type="scientific">Rhizocola hellebori</name>
    <dbReference type="NCBI Taxonomy" id="1392758"/>
    <lineage>
        <taxon>Bacteria</taxon>
        <taxon>Bacillati</taxon>
        <taxon>Actinomycetota</taxon>
        <taxon>Actinomycetes</taxon>
        <taxon>Micromonosporales</taxon>
        <taxon>Micromonosporaceae</taxon>
        <taxon>Rhizocola</taxon>
    </lineage>
</organism>